<keyword evidence="1" id="KW-0472">Membrane</keyword>
<feature type="transmembrane region" description="Helical" evidence="1">
    <location>
        <begin position="23"/>
        <end position="43"/>
    </location>
</feature>
<keyword evidence="1" id="KW-1133">Transmembrane helix</keyword>
<keyword evidence="1" id="KW-0812">Transmembrane</keyword>
<organism evidence="2 3">
    <name type="scientific">Candidatus Vogelbacteria bacterium GWA1_51_14</name>
    <dbReference type="NCBI Taxonomy" id="1802435"/>
    <lineage>
        <taxon>Bacteria</taxon>
        <taxon>Candidatus Vogeliibacteriota</taxon>
    </lineage>
</organism>
<reference evidence="2 3" key="1">
    <citation type="journal article" date="2016" name="Nat. Commun.">
        <title>Thousands of microbial genomes shed light on interconnected biogeochemical processes in an aquifer system.</title>
        <authorList>
            <person name="Anantharaman K."/>
            <person name="Brown C.T."/>
            <person name="Hug L.A."/>
            <person name="Sharon I."/>
            <person name="Castelle C.J."/>
            <person name="Probst A.J."/>
            <person name="Thomas B.C."/>
            <person name="Singh A."/>
            <person name="Wilkins M.J."/>
            <person name="Karaoz U."/>
            <person name="Brodie E.L."/>
            <person name="Williams K.H."/>
            <person name="Hubbard S.S."/>
            <person name="Banfield J.F."/>
        </authorList>
    </citation>
    <scope>NUCLEOTIDE SEQUENCE [LARGE SCALE GENOMIC DNA]</scope>
</reference>
<evidence type="ECO:0000313" key="2">
    <source>
        <dbReference type="EMBL" id="OHA57150.1"/>
    </source>
</evidence>
<dbReference type="Proteomes" id="UP000176494">
    <property type="component" value="Unassembled WGS sequence"/>
</dbReference>
<gene>
    <name evidence="2" type="ORF">A2114_02885</name>
</gene>
<evidence type="ECO:0000256" key="1">
    <source>
        <dbReference type="SAM" id="Phobius"/>
    </source>
</evidence>
<sequence>MKLSWLQSSNFNRRPEVNPRRDWLAVLLVGLILLVAVIGWRAYEMVIFQAEFENLTNPDSVAKTINENRLSQLTEVIKGRAERLEELKTGSSTLVQ</sequence>
<evidence type="ECO:0000313" key="3">
    <source>
        <dbReference type="Proteomes" id="UP000176494"/>
    </source>
</evidence>
<protein>
    <submittedName>
        <fullName evidence="2">Uncharacterized protein</fullName>
    </submittedName>
</protein>
<accession>A0A1G2Q9G0</accession>
<dbReference type="EMBL" id="MHTG01000020">
    <property type="protein sequence ID" value="OHA57150.1"/>
    <property type="molecule type" value="Genomic_DNA"/>
</dbReference>
<dbReference type="AlphaFoldDB" id="A0A1G2Q9G0"/>
<proteinExistence type="predicted"/>
<comment type="caution">
    <text evidence="2">The sequence shown here is derived from an EMBL/GenBank/DDBJ whole genome shotgun (WGS) entry which is preliminary data.</text>
</comment>
<dbReference type="STRING" id="1802435.A2114_02885"/>
<name>A0A1G2Q9G0_9BACT</name>